<feature type="compositionally biased region" description="Basic residues" evidence="1">
    <location>
        <begin position="1"/>
        <end position="14"/>
    </location>
</feature>
<evidence type="ECO:0000313" key="2">
    <source>
        <dbReference type="EnsemblMetazoa" id="CLYHEMP006788.1"/>
    </source>
</evidence>
<evidence type="ECO:0000256" key="1">
    <source>
        <dbReference type="SAM" id="MobiDB-lite"/>
    </source>
</evidence>
<feature type="compositionally biased region" description="Basic and acidic residues" evidence="1">
    <location>
        <begin position="15"/>
        <end position="27"/>
    </location>
</feature>
<accession>A0A7M5VAK0</accession>
<feature type="region of interest" description="Disordered" evidence="1">
    <location>
        <begin position="252"/>
        <end position="292"/>
    </location>
</feature>
<name>A0A7M5VAK0_9CNID</name>
<protein>
    <submittedName>
        <fullName evidence="2">Uncharacterized protein</fullName>
    </submittedName>
</protein>
<feature type="compositionally biased region" description="Polar residues" evidence="1">
    <location>
        <begin position="254"/>
        <end position="292"/>
    </location>
</feature>
<feature type="compositionally biased region" description="Polar residues" evidence="1">
    <location>
        <begin position="218"/>
        <end position="234"/>
    </location>
</feature>
<reference evidence="2" key="1">
    <citation type="submission" date="2021-01" db="UniProtKB">
        <authorList>
            <consortium name="EnsemblMetazoa"/>
        </authorList>
    </citation>
    <scope>IDENTIFICATION</scope>
</reference>
<dbReference type="Proteomes" id="UP000594262">
    <property type="component" value="Unplaced"/>
</dbReference>
<proteinExistence type="predicted"/>
<evidence type="ECO:0000313" key="3">
    <source>
        <dbReference type="Proteomes" id="UP000594262"/>
    </source>
</evidence>
<dbReference type="AlphaFoldDB" id="A0A7M5VAK0"/>
<dbReference type="EnsemblMetazoa" id="CLYHEMT006788.1">
    <property type="protein sequence ID" value="CLYHEMP006788.1"/>
    <property type="gene ID" value="CLYHEMG006788"/>
</dbReference>
<feature type="region of interest" description="Disordered" evidence="1">
    <location>
        <begin position="48"/>
        <end position="69"/>
    </location>
</feature>
<feature type="region of interest" description="Disordered" evidence="1">
    <location>
        <begin position="216"/>
        <end position="240"/>
    </location>
</feature>
<feature type="region of interest" description="Disordered" evidence="1">
    <location>
        <begin position="1"/>
        <end position="27"/>
    </location>
</feature>
<sequence length="452" mass="52574">RREKKKKWRNRKLEKRKEGRTKGRVEQNEGRLFIQRIFTMIATRSKTKECNSPKLSSSPYKTRKKRKSEEADLRQFQETVDIKHNGKTLTLRKGFCYLVSLSNKTGWLRIDKLWIYDETIKMEATCFTRPSMNKTKKHSYGQDQLIPHNAKLVMNEERFKRMYIQNKIPPKTTSVKTIKKSNVIDSVSNENDSVELVQSLHNSASDQCDHDYAARLKPQQQSSQKTANQSCNSSPPDPTTVKVELVDLKHLPQQEKQTSENVQRQQQDSEDPQTSKQTAPRQQGSMTLSTKRVVQRTKELTIYYQMKNSLTDIKDNVSASAIVQSLGFARFNAGPKRKSMTPIEEWAPSSKVDNVGMILPYKDYCLHCKLKRLLEAGGIVLKEDAVRYHVVTDKPNRIFYFNIPVQEYAQSDDWVIKMDAIDDIMYEKYTKRSKMDDEQLNKLAGKYRRQTI</sequence>
<keyword evidence="3" id="KW-1185">Reference proteome</keyword>
<organism evidence="2 3">
    <name type="scientific">Clytia hemisphaerica</name>
    <dbReference type="NCBI Taxonomy" id="252671"/>
    <lineage>
        <taxon>Eukaryota</taxon>
        <taxon>Metazoa</taxon>
        <taxon>Cnidaria</taxon>
        <taxon>Hydrozoa</taxon>
        <taxon>Hydroidolina</taxon>
        <taxon>Leptothecata</taxon>
        <taxon>Obeliida</taxon>
        <taxon>Clytiidae</taxon>
        <taxon>Clytia</taxon>
    </lineage>
</organism>